<evidence type="ECO:0000313" key="8">
    <source>
        <dbReference type="EMBL" id="ASD64305.1"/>
    </source>
</evidence>
<dbReference type="InterPro" id="IPR000209">
    <property type="entry name" value="Peptidase_S8/S53_dom"/>
</dbReference>
<reference evidence="8 9" key="1">
    <citation type="submission" date="2017-04" db="EMBL/GenBank/DDBJ databases">
        <title>Whole genome sequence of Bdellovibrio bacteriovorus strain SSB218315.</title>
        <authorList>
            <person name="Oyedara O."/>
            <person name="Rodriguez-Perez M.A."/>
        </authorList>
    </citation>
    <scope>NUCLEOTIDE SEQUENCE [LARGE SCALE GENOMIC DNA]</scope>
    <source>
        <strain evidence="8 9">SSB218315</strain>
    </source>
</reference>
<keyword evidence="3 5" id="KW-0378">Hydrolase</keyword>
<dbReference type="GO" id="GO:0004252">
    <property type="term" value="F:serine-type endopeptidase activity"/>
    <property type="evidence" value="ECO:0007669"/>
    <property type="project" value="UniProtKB-UniRule"/>
</dbReference>
<dbReference type="InterPro" id="IPR036852">
    <property type="entry name" value="Peptidase_S8/S53_dom_sf"/>
</dbReference>
<dbReference type="AlphaFoldDB" id="A0A1Z3NA47"/>
<dbReference type="SUPFAM" id="SSF52743">
    <property type="entry name" value="Subtilisin-like"/>
    <property type="match status" value="1"/>
</dbReference>
<dbReference type="Proteomes" id="UP000197003">
    <property type="component" value="Chromosome"/>
</dbReference>
<dbReference type="Pfam" id="PF00082">
    <property type="entry name" value="Peptidase_S8"/>
    <property type="match status" value="1"/>
</dbReference>
<proteinExistence type="inferred from homology"/>
<dbReference type="InterPro" id="IPR034204">
    <property type="entry name" value="PfSUB1-like_cat_dom"/>
</dbReference>
<comment type="similarity">
    <text evidence="1 5">Belongs to the peptidase S8 family.</text>
</comment>
<keyword evidence="6" id="KW-0472">Membrane</keyword>
<protein>
    <submittedName>
        <fullName evidence="8">Serine protease/subtilase</fullName>
    </submittedName>
</protein>
<evidence type="ECO:0000256" key="3">
    <source>
        <dbReference type="ARBA" id="ARBA00022801"/>
    </source>
</evidence>
<feature type="active site" description="Charge relay system" evidence="5">
    <location>
        <position position="337"/>
    </location>
</feature>
<name>A0A1Z3NA47_BDEBC</name>
<dbReference type="InterPro" id="IPR022398">
    <property type="entry name" value="Peptidase_S8_His-AS"/>
</dbReference>
<dbReference type="PANTHER" id="PTHR43399">
    <property type="entry name" value="SUBTILISIN-RELATED"/>
    <property type="match status" value="1"/>
</dbReference>
<dbReference type="EMBL" id="CP020946">
    <property type="protein sequence ID" value="ASD64305.1"/>
    <property type="molecule type" value="Genomic_DNA"/>
</dbReference>
<dbReference type="PROSITE" id="PS51892">
    <property type="entry name" value="SUBTILASE"/>
    <property type="match status" value="1"/>
</dbReference>
<feature type="active site" description="Charge relay system" evidence="5">
    <location>
        <position position="175"/>
    </location>
</feature>
<keyword evidence="6" id="KW-0812">Transmembrane</keyword>
<feature type="domain" description="Peptidase S8/S53" evidence="7">
    <location>
        <begin position="103"/>
        <end position="370"/>
    </location>
</feature>
<organism evidence="8 9">
    <name type="scientific">Bdellovibrio bacteriovorus</name>
    <dbReference type="NCBI Taxonomy" id="959"/>
    <lineage>
        <taxon>Bacteria</taxon>
        <taxon>Pseudomonadati</taxon>
        <taxon>Bdellovibrionota</taxon>
        <taxon>Bdellovibrionia</taxon>
        <taxon>Bdellovibrionales</taxon>
        <taxon>Pseudobdellovibrionaceae</taxon>
        <taxon>Bdellovibrio</taxon>
    </lineage>
</organism>
<dbReference type="InterPro" id="IPR051048">
    <property type="entry name" value="Peptidase_S8/S53_subtilisin"/>
</dbReference>
<dbReference type="PRINTS" id="PR00723">
    <property type="entry name" value="SUBTILISIN"/>
</dbReference>
<evidence type="ECO:0000256" key="4">
    <source>
        <dbReference type="ARBA" id="ARBA00022825"/>
    </source>
</evidence>
<feature type="active site" description="Charge relay system" evidence="5">
    <location>
        <position position="111"/>
    </location>
</feature>
<evidence type="ECO:0000256" key="5">
    <source>
        <dbReference type="PROSITE-ProRule" id="PRU01240"/>
    </source>
</evidence>
<evidence type="ECO:0000256" key="2">
    <source>
        <dbReference type="ARBA" id="ARBA00022670"/>
    </source>
</evidence>
<evidence type="ECO:0000313" key="9">
    <source>
        <dbReference type="Proteomes" id="UP000197003"/>
    </source>
</evidence>
<gene>
    <name evidence="8" type="ORF">B9G79_12375</name>
</gene>
<dbReference type="PROSITE" id="PS00136">
    <property type="entry name" value="SUBTILASE_ASP"/>
    <property type="match status" value="1"/>
</dbReference>
<keyword evidence="6" id="KW-1133">Transmembrane helix</keyword>
<evidence type="ECO:0000256" key="1">
    <source>
        <dbReference type="ARBA" id="ARBA00011073"/>
    </source>
</evidence>
<dbReference type="PROSITE" id="PS00137">
    <property type="entry name" value="SUBTILASE_HIS"/>
    <property type="match status" value="1"/>
</dbReference>
<accession>A0A1Z3NA47</accession>
<keyword evidence="2 5" id="KW-0645">Protease</keyword>
<dbReference type="GO" id="GO:0006508">
    <property type="term" value="P:proteolysis"/>
    <property type="evidence" value="ECO:0007669"/>
    <property type="project" value="UniProtKB-KW"/>
</dbReference>
<dbReference type="PANTHER" id="PTHR43399:SF4">
    <property type="entry name" value="CELL WALL-ASSOCIATED PROTEASE"/>
    <property type="match status" value="1"/>
</dbReference>
<evidence type="ECO:0000256" key="6">
    <source>
        <dbReference type="SAM" id="Phobius"/>
    </source>
</evidence>
<sequence>MFVEKGEYFMFSRKMIVAAGCTGLVFFGGLGLYLYSTEEHSPSRSQSSKKDSTRALEKSFITSQTDKVIDEPSALFNDPAISQAWGLKKSDAARAWSVTKGSRDIVIAVIDTGIDIKHEDLAGNLWRNPGETGKDAMGRDKATNGIDDDGNGFVDDVYGWNFVSNNPKLDDNHGHGTHIAGIIGAEAGNGKGITGIAPEVSLMILKYYDPKVPGTDNLKNTVASIRYAVKMGAHIINYSGGGTEFSQEEHDAIAEAEKKGILFVAAAGNERSNSDQHHYYPADYKLSNIISVTAIDPSTQVLASSNYGVETVDIAAPGQNILSCLPGNSYGYMTGTSQATAFVTGAAALVMAHKQSFSASDVKKYILATGDAQSQLASKTRTSRQLNLYKALTILDQGVGATGVIAVNTANMKSFSGDPNDKNSRAAEDGVDATAKEMSHFGRSLIDAMGTKVRPSKLGTKQENEGF</sequence>
<dbReference type="OrthoDB" id="5288185at2"/>
<dbReference type="InterPro" id="IPR023827">
    <property type="entry name" value="Peptidase_S8_Asp-AS"/>
</dbReference>
<dbReference type="InterPro" id="IPR015500">
    <property type="entry name" value="Peptidase_S8_subtilisin-rel"/>
</dbReference>
<dbReference type="Gene3D" id="3.40.50.200">
    <property type="entry name" value="Peptidase S8/S53 domain"/>
    <property type="match status" value="1"/>
</dbReference>
<evidence type="ECO:0000259" key="7">
    <source>
        <dbReference type="Pfam" id="PF00082"/>
    </source>
</evidence>
<feature type="transmembrane region" description="Helical" evidence="6">
    <location>
        <begin position="15"/>
        <end position="35"/>
    </location>
</feature>
<dbReference type="CDD" id="cd07473">
    <property type="entry name" value="Peptidases_S8_Subtilisin_like"/>
    <property type="match status" value="1"/>
</dbReference>
<keyword evidence="4 5" id="KW-0720">Serine protease</keyword>